<evidence type="ECO:0000256" key="11">
    <source>
        <dbReference type="ARBA" id="ARBA00023306"/>
    </source>
</evidence>
<dbReference type="Gene3D" id="3.30.470.30">
    <property type="entry name" value="DNA ligase/mRNA capping enzyme"/>
    <property type="match status" value="1"/>
</dbReference>
<evidence type="ECO:0000256" key="3">
    <source>
        <dbReference type="ARBA" id="ARBA00022705"/>
    </source>
</evidence>
<keyword evidence="9 14" id="KW-0233">DNA recombination</keyword>
<dbReference type="AlphaFoldDB" id="A0A852ZAF4"/>
<proteinExistence type="inferred from homology"/>
<keyword evidence="1 14" id="KW-0436">Ligase</keyword>
<dbReference type="Pfam" id="PF04675">
    <property type="entry name" value="DNA_ligase_A_N"/>
    <property type="match status" value="1"/>
</dbReference>
<dbReference type="InterPro" id="IPR012308">
    <property type="entry name" value="DNA_ligase_ATP-dep_N"/>
</dbReference>
<dbReference type="InterPro" id="IPR036599">
    <property type="entry name" value="DNA_ligase_N_sf"/>
</dbReference>
<comment type="similarity">
    <text evidence="14 16">Belongs to the ATP-dependent DNA ligase family.</text>
</comment>
<evidence type="ECO:0000256" key="5">
    <source>
        <dbReference type="ARBA" id="ARBA00022741"/>
    </source>
</evidence>
<dbReference type="CDD" id="cd07972">
    <property type="entry name" value="OBF_DNA_ligase_Arch_LigB"/>
    <property type="match status" value="1"/>
</dbReference>
<protein>
    <recommendedName>
        <fullName evidence="14">Probable DNA ligase</fullName>
        <ecNumber evidence="14">6.5.1.1</ecNumber>
    </recommendedName>
    <alternativeName>
        <fullName evidence="14">Polydeoxyribonucleotide synthase [ATP]</fullName>
    </alternativeName>
</protein>
<dbReference type="EC" id="6.5.1.1" evidence="14"/>
<dbReference type="PROSITE" id="PS50160">
    <property type="entry name" value="DNA_LIGASE_A3"/>
    <property type="match status" value="1"/>
</dbReference>
<feature type="binding site" evidence="14">
    <location>
        <position position="302"/>
    </location>
    <ligand>
        <name>ATP</name>
        <dbReference type="ChEBI" id="CHEBI:30616"/>
    </ligand>
</feature>
<evidence type="ECO:0000256" key="12">
    <source>
        <dbReference type="ARBA" id="ARBA00034003"/>
    </source>
</evidence>
<dbReference type="SUPFAM" id="SSF56091">
    <property type="entry name" value="DNA ligase/mRNA capping enzyme, catalytic domain"/>
    <property type="match status" value="1"/>
</dbReference>
<keyword evidence="5 14" id="KW-0547">Nucleotide-binding</keyword>
<evidence type="ECO:0000256" key="9">
    <source>
        <dbReference type="ARBA" id="ARBA00023172"/>
    </source>
</evidence>
<dbReference type="GO" id="GO:0051301">
    <property type="term" value="P:cell division"/>
    <property type="evidence" value="ECO:0007669"/>
    <property type="project" value="UniProtKB-KW"/>
</dbReference>
<organism evidence="18 19">
    <name type="scientific">Actinopolymorpha rutila</name>
    <dbReference type="NCBI Taxonomy" id="446787"/>
    <lineage>
        <taxon>Bacteria</taxon>
        <taxon>Bacillati</taxon>
        <taxon>Actinomycetota</taxon>
        <taxon>Actinomycetes</taxon>
        <taxon>Propionibacteriales</taxon>
        <taxon>Actinopolymorphaceae</taxon>
        <taxon>Actinopolymorpha</taxon>
    </lineage>
</organism>
<comment type="cofactor">
    <cofactor evidence="14">
        <name>Mg(2+)</name>
        <dbReference type="ChEBI" id="CHEBI:18420"/>
    </cofactor>
</comment>
<accession>A0A852ZAF4</accession>
<gene>
    <name evidence="14" type="primary">lig</name>
    <name evidence="18" type="ORF">F4554_002815</name>
</gene>
<dbReference type="GO" id="GO:0006310">
    <property type="term" value="P:DNA recombination"/>
    <property type="evidence" value="ECO:0007669"/>
    <property type="project" value="UniProtKB-UniRule"/>
</dbReference>
<dbReference type="GO" id="GO:0071897">
    <property type="term" value="P:DNA biosynthetic process"/>
    <property type="evidence" value="ECO:0007669"/>
    <property type="project" value="InterPro"/>
</dbReference>
<comment type="caution">
    <text evidence="18">The sequence shown here is derived from an EMBL/GenBank/DDBJ whole genome shotgun (WGS) entry which is preliminary data.</text>
</comment>
<evidence type="ECO:0000256" key="10">
    <source>
        <dbReference type="ARBA" id="ARBA00023204"/>
    </source>
</evidence>
<dbReference type="InterPro" id="IPR050191">
    <property type="entry name" value="ATP-dep_DNA_ligase"/>
</dbReference>
<dbReference type="GO" id="GO:0003677">
    <property type="term" value="F:DNA binding"/>
    <property type="evidence" value="ECO:0007669"/>
    <property type="project" value="InterPro"/>
</dbReference>
<feature type="binding site" evidence="14">
    <location>
        <position position="374"/>
    </location>
    <ligand>
        <name>ATP</name>
        <dbReference type="ChEBI" id="CHEBI:30616"/>
    </ligand>
</feature>
<dbReference type="InterPro" id="IPR016059">
    <property type="entry name" value="DNA_ligase_ATP-dep_CS"/>
</dbReference>
<keyword evidence="10 14" id="KW-0234">DNA repair</keyword>
<dbReference type="GO" id="GO:0006260">
    <property type="term" value="P:DNA replication"/>
    <property type="evidence" value="ECO:0007669"/>
    <property type="project" value="UniProtKB-UniRule"/>
</dbReference>
<dbReference type="GO" id="GO:0006281">
    <property type="term" value="P:DNA repair"/>
    <property type="evidence" value="ECO:0007669"/>
    <property type="project" value="UniProtKB-UniRule"/>
</dbReference>
<dbReference type="Proteomes" id="UP000579605">
    <property type="component" value="Unassembled WGS sequence"/>
</dbReference>
<keyword evidence="2 14" id="KW-0132">Cell division</keyword>
<dbReference type="GO" id="GO:0046872">
    <property type="term" value="F:metal ion binding"/>
    <property type="evidence" value="ECO:0007669"/>
    <property type="project" value="UniProtKB-KW"/>
</dbReference>
<dbReference type="SUPFAM" id="SSF117018">
    <property type="entry name" value="ATP-dependent DNA ligase DNA-binding domain"/>
    <property type="match status" value="1"/>
</dbReference>
<evidence type="ECO:0000313" key="19">
    <source>
        <dbReference type="Proteomes" id="UP000579605"/>
    </source>
</evidence>
<sequence length="519" mass="56100">MLLDDLAQASAAVSGTSSRLEKVRRIADCLRAADPDEVPLVVSYLAGELRQRRTGVGYAALRDLPSPADRPTLGVSEVDAAFAEISEVAGSGSQQRRRDLLTALWARATGAEQRLLAGLVTGELRQGALDGVMVDAVIRASDLPAAQVRRAIMVAGAIAPVARAAVAGGGDVAVLDAFRLEVGRPLRPMLASPAPGVAEALDKLAGPAALEWKLDGIRIQVHRAGDVVRIFTRTLDDVTDRLPEVVATVRALPATSLVLDGEVLALDEARRPRPFQVTASRVGSRTDTGQSRARVPLNAFFFDVLHHDGTDLLTAPGAERWSVLESVLPDELVVPRLVTADPDEAGEFFADAVRRGHEGVVVKSLIAPYDAGRRGSAWIKVKPRHTLDLVVLAVEWGHGRRTGLLSNLHLGARDPETGGFVMLGKTFKGLTDELLRWQTERLLELETHRDRWTVHVRPELVVEIAFDGIQTSSRYPGGMALRFARVLRYREDKPAAEADTVQTVRDIHTGFGTNDTKTP</sequence>
<dbReference type="GO" id="GO:0003910">
    <property type="term" value="F:DNA ligase (ATP) activity"/>
    <property type="evidence" value="ECO:0007669"/>
    <property type="project" value="UniProtKB-UniRule"/>
</dbReference>
<evidence type="ECO:0000256" key="7">
    <source>
        <dbReference type="ARBA" id="ARBA00022840"/>
    </source>
</evidence>
<keyword evidence="4 14" id="KW-0479">Metal-binding</keyword>
<dbReference type="InterPro" id="IPR012340">
    <property type="entry name" value="NA-bd_OB-fold"/>
</dbReference>
<keyword evidence="19" id="KW-1185">Reference proteome</keyword>
<dbReference type="RefSeq" id="WP_179787777.1">
    <property type="nucleotide sequence ID" value="NZ_BAAARR010000024.1"/>
</dbReference>
<evidence type="ECO:0000256" key="6">
    <source>
        <dbReference type="ARBA" id="ARBA00022763"/>
    </source>
</evidence>
<evidence type="ECO:0000256" key="8">
    <source>
        <dbReference type="ARBA" id="ARBA00022842"/>
    </source>
</evidence>
<dbReference type="NCBIfam" id="NF002868">
    <property type="entry name" value="PRK03180.1"/>
    <property type="match status" value="1"/>
</dbReference>
<dbReference type="EMBL" id="JACBZH010000001">
    <property type="protein sequence ID" value="NYH90177.1"/>
    <property type="molecule type" value="Genomic_DNA"/>
</dbReference>
<dbReference type="Gene3D" id="2.40.50.140">
    <property type="entry name" value="Nucleic acid-binding proteins"/>
    <property type="match status" value="1"/>
</dbReference>
<dbReference type="GO" id="GO:0005524">
    <property type="term" value="F:ATP binding"/>
    <property type="evidence" value="ECO:0007669"/>
    <property type="project" value="UniProtKB-UniRule"/>
</dbReference>
<feature type="binding site" evidence="14">
    <location>
        <position position="233"/>
    </location>
    <ligand>
        <name>ATP</name>
        <dbReference type="ChEBI" id="CHEBI:30616"/>
    </ligand>
</feature>
<dbReference type="InterPro" id="IPR000977">
    <property type="entry name" value="DNA_ligase_ATP-dep"/>
</dbReference>
<feature type="binding site" evidence="14">
    <location>
        <position position="211"/>
    </location>
    <ligand>
        <name>ATP</name>
        <dbReference type="ChEBI" id="CHEBI:30616"/>
    </ligand>
</feature>
<evidence type="ECO:0000256" key="2">
    <source>
        <dbReference type="ARBA" id="ARBA00022618"/>
    </source>
</evidence>
<keyword evidence="6 14" id="KW-0227">DNA damage</keyword>
<dbReference type="PANTHER" id="PTHR45674">
    <property type="entry name" value="DNA LIGASE 1/3 FAMILY MEMBER"/>
    <property type="match status" value="1"/>
</dbReference>
<comment type="catalytic activity">
    <reaction evidence="12 14 15">
        <text>ATP + (deoxyribonucleotide)n-3'-hydroxyl + 5'-phospho-(deoxyribonucleotide)m = (deoxyribonucleotide)n+m + AMP + diphosphate.</text>
        <dbReference type="EC" id="6.5.1.1"/>
    </reaction>
</comment>
<name>A0A852ZAF4_9ACTN</name>
<dbReference type="Pfam" id="PF01068">
    <property type="entry name" value="DNA_ligase_A_M"/>
    <property type="match status" value="1"/>
</dbReference>
<feature type="active site" description="N6-AMP-lysine intermediate" evidence="14">
    <location>
        <position position="213"/>
    </location>
</feature>
<feature type="binding site" evidence="14">
    <location>
        <position position="380"/>
    </location>
    <ligand>
        <name>ATP</name>
        <dbReference type="ChEBI" id="CHEBI:30616"/>
    </ligand>
</feature>
<evidence type="ECO:0000256" key="14">
    <source>
        <dbReference type="HAMAP-Rule" id="MF_00407"/>
    </source>
</evidence>
<reference evidence="18 19" key="1">
    <citation type="submission" date="2020-07" db="EMBL/GenBank/DDBJ databases">
        <title>Sequencing the genomes of 1000 actinobacteria strains.</title>
        <authorList>
            <person name="Klenk H.-P."/>
        </authorList>
    </citation>
    <scope>NUCLEOTIDE SEQUENCE [LARGE SCALE GENOMIC DNA]</scope>
    <source>
        <strain evidence="18 19">DSM 18448</strain>
    </source>
</reference>
<dbReference type="Pfam" id="PF04679">
    <property type="entry name" value="DNA_ligase_A_C"/>
    <property type="match status" value="1"/>
</dbReference>
<feature type="domain" description="ATP-dependent DNA ligase family profile" evidence="17">
    <location>
        <begin position="290"/>
        <end position="414"/>
    </location>
</feature>
<evidence type="ECO:0000259" key="17">
    <source>
        <dbReference type="PROSITE" id="PS50160"/>
    </source>
</evidence>
<keyword evidence="8 14" id="KW-0460">Magnesium</keyword>
<evidence type="ECO:0000256" key="16">
    <source>
        <dbReference type="RuleBase" id="RU004196"/>
    </source>
</evidence>
<dbReference type="InterPro" id="IPR022865">
    <property type="entry name" value="DNA_ligae_ATP-dep_bac/arc"/>
</dbReference>
<keyword evidence="3 14" id="KW-0235">DNA replication</keyword>
<dbReference type="CDD" id="cd07901">
    <property type="entry name" value="Adenylation_DNA_ligase_Arch_LigB"/>
    <property type="match status" value="1"/>
</dbReference>
<keyword evidence="7 14" id="KW-0067">ATP-binding</keyword>
<dbReference type="NCBIfam" id="TIGR00574">
    <property type="entry name" value="dnl1"/>
    <property type="match status" value="1"/>
</dbReference>
<evidence type="ECO:0000256" key="15">
    <source>
        <dbReference type="RuleBase" id="RU000617"/>
    </source>
</evidence>
<feature type="binding site" evidence="14">
    <location>
        <position position="262"/>
    </location>
    <ligand>
        <name>ATP</name>
        <dbReference type="ChEBI" id="CHEBI:30616"/>
    </ligand>
</feature>
<evidence type="ECO:0000256" key="1">
    <source>
        <dbReference type="ARBA" id="ARBA00022598"/>
    </source>
</evidence>
<dbReference type="InterPro" id="IPR012310">
    <property type="entry name" value="DNA_ligase_ATP-dep_cent"/>
</dbReference>
<dbReference type="PROSITE" id="PS00697">
    <property type="entry name" value="DNA_LIGASE_A1"/>
    <property type="match status" value="1"/>
</dbReference>
<dbReference type="HAMAP" id="MF_00407">
    <property type="entry name" value="DNA_ligase"/>
    <property type="match status" value="1"/>
</dbReference>
<dbReference type="InterPro" id="IPR012309">
    <property type="entry name" value="DNA_ligase_ATP-dep_C"/>
</dbReference>
<evidence type="ECO:0000256" key="13">
    <source>
        <dbReference type="ARBA" id="ARBA00054532"/>
    </source>
</evidence>
<dbReference type="PANTHER" id="PTHR45674:SF13">
    <property type="entry name" value="DNA LIGASE-RELATED"/>
    <property type="match status" value="1"/>
</dbReference>
<dbReference type="SUPFAM" id="SSF50249">
    <property type="entry name" value="Nucleic acid-binding proteins"/>
    <property type="match status" value="1"/>
</dbReference>
<keyword evidence="11 14" id="KW-0131">Cell cycle</keyword>
<dbReference type="FunFam" id="2.40.50.140:FF:000163">
    <property type="entry name" value="Probable DNA ligase"/>
    <property type="match status" value="1"/>
</dbReference>
<comment type="function">
    <text evidence="13 14">DNA ligase that seals nicks in double-stranded DNA during DNA replication, DNA recombination and DNA repair.</text>
</comment>
<evidence type="ECO:0000256" key="4">
    <source>
        <dbReference type="ARBA" id="ARBA00022723"/>
    </source>
</evidence>
<dbReference type="Gene3D" id="1.10.3260.10">
    <property type="entry name" value="DNA ligase, ATP-dependent, N-terminal domain"/>
    <property type="match status" value="1"/>
</dbReference>
<evidence type="ECO:0000313" key="18">
    <source>
        <dbReference type="EMBL" id="NYH90177.1"/>
    </source>
</evidence>
<feature type="binding site" evidence="14">
    <location>
        <position position="218"/>
    </location>
    <ligand>
        <name>ATP</name>
        <dbReference type="ChEBI" id="CHEBI:30616"/>
    </ligand>
</feature>